<feature type="domain" description="Helicase C-terminal" evidence="7">
    <location>
        <begin position="414"/>
        <end position="593"/>
    </location>
</feature>
<dbReference type="FunFam" id="3.40.50.300:FF:001627">
    <property type="entry name" value="Nuclear DNA helicase II"/>
    <property type="match status" value="1"/>
</dbReference>
<dbReference type="CDD" id="cd17917">
    <property type="entry name" value="DEXHc_RHA-like"/>
    <property type="match status" value="1"/>
</dbReference>
<sequence length="1063" mass="117334">MSVSGRRIGEGKAGTKKGAQAQAYLDVTQYLEGCDPQLWLDFVEASKKDGSANVGLAPHLAFTMSEQLNDEVQSLCGDIRHSLLYYNAPPANVQATSAHQLPAWSGGRRFQASESELRAKSVQLQDKLASYESDPSLEKMRATRASLPVHTKATDILAKIEVNDVTIVMAATGSGKTTQVPQLLFDDYILRGEGARCNIVCTQPRRLAAMSVAERVADERGDNLGNEVGYQVRFDNKLPRPNGSITFCTTGIFLKRMQSSLGAQANADSVASMDTVTHIVVDEVHERDIDTDLLLVVLKRLLADRKARGKPIKIILMSATIDPHLFQRYFADDRGVPAPVAEVPGRTFPVARHYLDDFIDDLSGNLPVAMGGWVFQDKKVVEYLSKELSNDPMNFVKTTGITGGELEIPYPLVALTIAYVLRQSEDGHVLVFLPGWDEIKKVADILLSGRFGSLLGIQFTDESKYSVHYLHSTIPAAEQREVFRPPPPGVRRIILATNIAETSVTIPDVVYVVDSARVKEKRYDPDRHMSSLVSAWVGSSNLGQRAGRAGRHREGEYYGILSKRRLASLDPHQLVEMKRSDLSNVVMHVKALNLGEVEDVLAATIEPPEPPRIVAAMETLHMLGALDQTKNLTALGRVLLQLPVDAAIGKLCLYGSFFRCLDSALTLAAVLTNRDPFLAPLEKKVEASAVKDSWSPIAFRSDPLAVVAAYNTWSAIDDRRDYHHANRFCSDNFLSKPTLQQIKQVKGSLLQSLDQAGVIAVSAGGNVGRIGRGLEVPLALRENDNSLPLLAALIAMATAPNFAIRTSEKTCRTSQDKTVFIHSSSVNARRREIGGPEEPSASFNPAEKRLYAFGEKSRNVPPGGNPNNAMTQLRVVTRLDPMTYMLFGAYKLYVTQRGLECDNWLPVTGNLHALDDVQRLKTLLEACMLRVFEGVGKSLVRDRDQRFAARSKAVDVHHGSSRINDDGQLDEERENESDDDDDEVDMTGVSGAAKFQFQLQQKQTRKVEPLSRDEIKELEMLTTDVVRILDEYAHEREGTSQYNSRPATPSGVYRPPRGRASKW</sequence>
<evidence type="ECO:0000256" key="5">
    <source>
        <dbReference type="SAM" id="MobiDB-lite"/>
    </source>
</evidence>
<organism evidence="8 9">
    <name type="scientific">Vanrija humicola</name>
    <name type="common">Yeast</name>
    <name type="synonym">Cryptococcus humicola</name>
    <dbReference type="NCBI Taxonomy" id="5417"/>
    <lineage>
        <taxon>Eukaryota</taxon>
        <taxon>Fungi</taxon>
        <taxon>Dikarya</taxon>
        <taxon>Basidiomycota</taxon>
        <taxon>Agaricomycotina</taxon>
        <taxon>Tremellomycetes</taxon>
        <taxon>Trichosporonales</taxon>
        <taxon>Trichosporonaceae</taxon>
        <taxon>Vanrija</taxon>
    </lineage>
</organism>
<dbReference type="Gene3D" id="1.20.120.1080">
    <property type="match status" value="1"/>
</dbReference>
<keyword evidence="3" id="KW-0347">Helicase</keyword>
<dbReference type="OrthoDB" id="28053at2759"/>
<evidence type="ECO:0000259" key="7">
    <source>
        <dbReference type="PROSITE" id="PS51194"/>
    </source>
</evidence>
<dbReference type="PROSITE" id="PS51192">
    <property type="entry name" value="HELICASE_ATP_BIND_1"/>
    <property type="match status" value="1"/>
</dbReference>
<dbReference type="PROSITE" id="PS51194">
    <property type="entry name" value="HELICASE_CTER"/>
    <property type="match status" value="1"/>
</dbReference>
<dbReference type="Pfam" id="PF04408">
    <property type="entry name" value="WHD_HA2"/>
    <property type="match status" value="1"/>
</dbReference>
<dbReference type="SMART" id="SM00847">
    <property type="entry name" value="HA2"/>
    <property type="match status" value="1"/>
</dbReference>
<dbReference type="Pfam" id="PF00270">
    <property type="entry name" value="DEAD"/>
    <property type="match status" value="1"/>
</dbReference>
<dbReference type="InterPro" id="IPR011545">
    <property type="entry name" value="DEAD/DEAH_box_helicase_dom"/>
</dbReference>
<feature type="region of interest" description="Disordered" evidence="5">
    <location>
        <begin position="1032"/>
        <end position="1063"/>
    </location>
</feature>
<dbReference type="InterPro" id="IPR027417">
    <property type="entry name" value="P-loop_NTPase"/>
</dbReference>
<proteinExistence type="predicted"/>
<dbReference type="SUPFAM" id="SSF52540">
    <property type="entry name" value="P-loop containing nucleoside triphosphate hydrolases"/>
    <property type="match status" value="1"/>
</dbReference>
<keyword evidence="1" id="KW-0547">Nucleotide-binding</keyword>
<evidence type="ECO:0000256" key="4">
    <source>
        <dbReference type="ARBA" id="ARBA00022840"/>
    </source>
</evidence>
<evidence type="ECO:0000256" key="3">
    <source>
        <dbReference type="ARBA" id="ARBA00022806"/>
    </source>
</evidence>
<keyword evidence="2" id="KW-0378">Hydrolase</keyword>
<dbReference type="FunFam" id="1.20.120.1080:FF:000002">
    <property type="entry name" value="Putative ATP-dependent RNA helicase DHX36"/>
    <property type="match status" value="1"/>
</dbReference>
<feature type="compositionally biased region" description="Acidic residues" evidence="5">
    <location>
        <begin position="967"/>
        <end position="985"/>
    </location>
</feature>
<dbReference type="InterPro" id="IPR001650">
    <property type="entry name" value="Helicase_C-like"/>
</dbReference>
<evidence type="ECO:0000313" key="9">
    <source>
        <dbReference type="Proteomes" id="UP000473826"/>
    </source>
</evidence>
<dbReference type="GO" id="GO:0005524">
    <property type="term" value="F:ATP binding"/>
    <property type="evidence" value="ECO:0007669"/>
    <property type="project" value="UniProtKB-KW"/>
</dbReference>
<dbReference type="SMART" id="SM00490">
    <property type="entry name" value="HELICc"/>
    <property type="match status" value="1"/>
</dbReference>
<feature type="region of interest" description="Disordered" evidence="5">
    <location>
        <begin position="951"/>
        <end position="986"/>
    </location>
</feature>
<dbReference type="PANTHER" id="PTHR18934:SF203">
    <property type="entry name" value="ATP-DEPENDENT RNA HELICASE A"/>
    <property type="match status" value="1"/>
</dbReference>
<dbReference type="AlphaFoldDB" id="A0A7D8Z227"/>
<name>A0A7D8Z227_VANHU</name>
<evidence type="ECO:0000256" key="2">
    <source>
        <dbReference type="ARBA" id="ARBA00022801"/>
    </source>
</evidence>
<dbReference type="GO" id="GO:0016787">
    <property type="term" value="F:hydrolase activity"/>
    <property type="evidence" value="ECO:0007669"/>
    <property type="project" value="UniProtKB-KW"/>
</dbReference>
<reference evidence="8 9" key="1">
    <citation type="journal article" date="2019" name="PLoS Genet.">
        <title>Convergent evolution of linked mating-type loci in basidiomycete fungi.</title>
        <authorList>
            <person name="Sun S."/>
            <person name="Coelho M.A."/>
            <person name="Heitman J."/>
            <person name="Nowrousian M."/>
        </authorList>
    </citation>
    <scope>NUCLEOTIDE SEQUENCE [LARGE SCALE GENOMIC DNA]</scope>
    <source>
        <strain evidence="8 9">CBS 4282</strain>
    </source>
</reference>
<dbReference type="Pfam" id="PF21010">
    <property type="entry name" value="HA2_C"/>
    <property type="match status" value="1"/>
</dbReference>
<evidence type="ECO:0000259" key="6">
    <source>
        <dbReference type="PROSITE" id="PS51192"/>
    </source>
</evidence>
<dbReference type="Proteomes" id="UP000473826">
    <property type="component" value="Unassembled WGS sequence"/>
</dbReference>
<dbReference type="CDD" id="cd18791">
    <property type="entry name" value="SF2_C_RHA"/>
    <property type="match status" value="1"/>
</dbReference>
<keyword evidence="9" id="KW-1185">Reference proteome</keyword>
<dbReference type="InterPro" id="IPR007502">
    <property type="entry name" value="Helicase-assoc_dom"/>
</dbReference>
<dbReference type="FunFam" id="3.40.50.300:FF:001714">
    <property type="entry name" value="ATP-dependent DEAD/H RNA helicase, putative"/>
    <property type="match status" value="1"/>
</dbReference>
<protein>
    <recommendedName>
        <fullName evidence="10">RNA helicase</fullName>
    </recommendedName>
</protein>
<feature type="domain" description="Helicase ATP-binding" evidence="6">
    <location>
        <begin position="157"/>
        <end position="339"/>
    </location>
</feature>
<dbReference type="InterPro" id="IPR048333">
    <property type="entry name" value="HA2_WH"/>
</dbReference>
<gene>
    <name evidence="8" type="ORF">VHUM_02830</name>
</gene>
<dbReference type="Pfam" id="PF00271">
    <property type="entry name" value="Helicase_C"/>
    <property type="match status" value="1"/>
</dbReference>
<evidence type="ECO:0000313" key="8">
    <source>
        <dbReference type="EMBL" id="TXT08702.1"/>
    </source>
</evidence>
<evidence type="ECO:0000256" key="1">
    <source>
        <dbReference type="ARBA" id="ARBA00022741"/>
    </source>
</evidence>
<dbReference type="GO" id="GO:0004386">
    <property type="term" value="F:helicase activity"/>
    <property type="evidence" value="ECO:0007669"/>
    <property type="project" value="UniProtKB-KW"/>
</dbReference>
<dbReference type="SMART" id="SM00487">
    <property type="entry name" value="DEXDc"/>
    <property type="match status" value="1"/>
</dbReference>
<comment type="caution">
    <text evidence="8">The sequence shown here is derived from an EMBL/GenBank/DDBJ whole genome shotgun (WGS) entry which is preliminary data.</text>
</comment>
<dbReference type="Gene3D" id="3.40.50.300">
    <property type="entry name" value="P-loop containing nucleotide triphosphate hydrolases"/>
    <property type="match status" value="2"/>
</dbReference>
<accession>A0A7D8Z227</accession>
<dbReference type="EMBL" id="QKWK01000007">
    <property type="protein sequence ID" value="TXT08702.1"/>
    <property type="molecule type" value="Genomic_DNA"/>
</dbReference>
<dbReference type="GO" id="GO:0003723">
    <property type="term" value="F:RNA binding"/>
    <property type="evidence" value="ECO:0007669"/>
    <property type="project" value="TreeGrafter"/>
</dbReference>
<keyword evidence="4" id="KW-0067">ATP-binding</keyword>
<dbReference type="InterPro" id="IPR014001">
    <property type="entry name" value="Helicase_ATP-bd"/>
</dbReference>
<evidence type="ECO:0008006" key="10">
    <source>
        <dbReference type="Google" id="ProtNLM"/>
    </source>
</evidence>
<dbReference type="PANTHER" id="PTHR18934">
    <property type="entry name" value="ATP-DEPENDENT RNA HELICASE"/>
    <property type="match status" value="1"/>
</dbReference>